<feature type="transmembrane region" description="Helical" evidence="13">
    <location>
        <begin position="292"/>
        <end position="314"/>
    </location>
</feature>
<evidence type="ECO:0000256" key="8">
    <source>
        <dbReference type="ARBA" id="ARBA00022692"/>
    </source>
</evidence>
<evidence type="ECO:0000256" key="13">
    <source>
        <dbReference type="SAM" id="Phobius"/>
    </source>
</evidence>
<dbReference type="CDD" id="cd13138">
    <property type="entry name" value="MATE_yoeA_like"/>
    <property type="match status" value="1"/>
</dbReference>
<feature type="transmembrane region" description="Helical" evidence="13">
    <location>
        <begin position="394"/>
        <end position="416"/>
    </location>
</feature>
<evidence type="ECO:0000256" key="12">
    <source>
        <dbReference type="ARBA" id="ARBA00031636"/>
    </source>
</evidence>
<dbReference type="InterPro" id="IPR048279">
    <property type="entry name" value="MdtK-like"/>
</dbReference>
<feature type="transmembrane region" description="Helical" evidence="13">
    <location>
        <begin position="422"/>
        <end position="445"/>
    </location>
</feature>
<dbReference type="GO" id="GO:0006811">
    <property type="term" value="P:monoatomic ion transport"/>
    <property type="evidence" value="ECO:0007669"/>
    <property type="project" value="UniProtKB-KW"/>
</dbReference>
<evidence type="ECO:0000256" key="5">
    <source>
        <dbReference type="ARBA" id="ARBA00022448"/>
    </source>
</evidence>
<feature type="transmembrane region" description="Helical" evidence="13">
    <location>
        <begin position="176"/>
        <end position="197"/>
    </location>
</feature>
<evidence type="ECO:0000256" key="4">
    <source>
        <dbReference type="ARBA" id="ARBA00020268"/>
    </source>
</evidence>
<evidence type="ECO:0000256" key="6">
    <source>
        <dbReference type="ARBA" id="ARBA00022449"/>
    </source>
</evidence>
<dbReference type="PANTHER" id="PTHR43298">
    <property type="entry name" value="MULTIDRUG RESISTANCE PROTEIN NORM-RELATED"/>
    <property type="match status" value="1"/>
</dbReference>
<evidence type="ECO:0000256" key="9">
    <source>
        <dbReference type="ARBA" id="ARBA00022989"/>
    </source>
</evidence>
<dbReference type="GO" id="GO:0042910">
    <property type="term" value="F:xenobiotic transmembrane transporter activity"/>
    <property type="evidence" value="ECO:0007669"/>
    <property type="project" value="InterPro"/>
</dbReference>
<keyword evidence="7" id="KW-1003">Cell membrane</keyword>
<dbReference type="InterPro" id="IPR050222">
    <property type="entry name" value="MATE_MdtK"/>
</dbReference>
<evidence type="ECO:0000256" key="1">
    <source>
        <dbReference type="ARBA" id="ARBA00003408"/>
    </source>
</evidence>
<comment type="subcellular location">
    <subcellularLocation>
        <location evidence="2">Cell membrane</location>
        <topology evidence="2">Multi-pass membrane protein</topology>
    </subcellularLocation>
</comment>
<sequence length="458" mass="49701">MGSAAAKNAAGVNGITEGVIWKQLLKFFFPILLGTFFQQLYNTVDAVIVGNFVGKEALAAVGGSTSQLINLLIGFFTGLASGGSVIIAQFYGAGRRKDTSHAVHTLICLGLAVSVLFTVVGIAFARPALQAMAVPDSIMEYSVTYTRIYFGGVTFTVLYNIGSAILRSIGDAKRPLYFLIVCCLANVVLDLFFVVILDMEVAGAAIATVICQVISVILTFAALMRTTDCYRVVLKRLRVDWNLLKSMLRIGIPVGFQSTLYSISNILIQSTVNGFGTDTIAGWTAYGKVDSFFWMISNALGIAITTFVGQNFGAGKYDRVRKSVRVAMGMGLGMAAVLSVVMLLTRHVMLGLFTNDANVIALGEEMMFYMASFYVLYMPIEIFSGAIKGAGDSVAPMVITLVGVCVLRVAWVLILVPIWHNLFMLSISYPVSWAVTSAIFIVYYLKGGWMERCIRLQK</sequence>
<dbReference type="Pfam" id="PF01554">
    <property type="entry name" value="MatE"/>
    <property type="match status" value="2"/>
</dbReference>
<keyword evidence="8 13" id="KW-0812">Transmembrane</keyword>
<comment type="function">
    <text evidence="1">Multidrug efflux pump.</text>
</comment>
<feature type="transmembrane region" description="Helical" evidence="13">
    <location>
        <begin position="326"/>
        <end position="346"/>
    </location>
</feature>
<comment type="caution">
    <text evidence="14">The sequence shown here is derived from an EMBL/GenBank/DDBJ whole genome shotgun (WGS) entry which is preliminary data.</text>
</comment>
<dbReference type="PANTHER" id="PTHR43298:SF2">
    <property type="entry name" value="FMN_FAD EXPORTER YEEO-RELATED"/>
    <property type="match status" value="1"/>
</dbReference>
<evidence type="ECO:0000256" key="3">
    <source>
        <dbReference type="ARBA" id="ARBA00010199"/>
    </source>
</evidence>
<feature type="transmembrane region" description="Helical" evidence="13">
    <location>
        <begin position="103"/>
        <end position="128"/>
    </location>
</feature>
<dbReference type="Proteomes" id="UP000824241">
    <property type="component" value="Unassembled WGS sequence"/>
</dbReference>
<dbReference type="EMBL" id="DVHA01000169">
    <property type="protein sequence ID" value="HIR60962.1"/>
    <property type="molecule type" value="Genomic_DNA"/>
</dbReference>
<dbReference type="GO" id="GO:0015297">
    <property type="term" value="F:antiporter activity"/>
    <property type="evidence" value="ECO:0007669"/>
    <property type="project" value="UniProtKB-KW"/>
</dbReference>
<feature type="transmembrane region" description="Helical" evidence="13">
    <location>
        <begin position="366"/>
        <end position="387"/>
    </location>
</feature>
<gene>
    <name evidence="14" type="ORF">IAB37_05235</name>
</gene>
<keyword evidence="6" id="KW-0050">Antiport</keyword>
<reference evidence="14" key="1">
    <citation type="submission" date="2020-10" db="EMBL/GenBank/DDBJ databases">
        <authorList>
            <person name="Gilroy R."/>
        </authorList>
    </citation>
    <scope>NUCLEOTIDE SEQUENCE</scope>
    <source>
        <strain evidence="14">CHK189-12415</strain>
    </source>
</reference>
<accession>A0A9D1DXV1</accession>
<feature type="transmembrane region" description="Helical" evidence="13">
    <location>
        <begin position="68"/>
        <end position="91"/>
    </location>
</feature>
<evidence type="ECO:0000256" key="7">
    <source>
        <dbReference type="ARBA" id="ARBA00022475"/>
    </source>
</evidence>
<name>A0A9D1DXV1_9FIRM</name>
<organism evidence="14 15">
    <name type="scientific">Candidatus Faecivivens stercoravium</name>
    <dbReference type="NCBI Taxonomy" id="2840803"/>
    <lineage>
        <taxon>Bacteria</taxon>
        <taxon>Bacillati</taxon>
        <taxon>Bacillota</taxon>
        <taxon>Clostridia</taxon>
        <taxon>Eubacteriales</taxon>
        <taxon>Oscillospiraceae</taxon>
        <taxon>Oscillospiraceae incertae sedis</taxon>
        <taxon>Candidatus Faecivivens</taxon>
    </lineage>
</organism>
<feature type="transmembrane region" description="Helical" evidence="13">
    <location>
        <begin position="148"/>
        <end position="169"/>
    </location>
</feature>
<protein>
    <recommendedName>
        <fullName evidence="4">Probable multidrug resistance protein NorM</fullName>
    </recommendedName>
    <alternativeName>
        <fullName evidence="12">Multidrug-efflux transporter</fullName>
    </alternativeName>
</protein>
<dbReference type="AlphaFoldDB" id="A0A9D1DXV1"/>
<comment type="similarity">
    <text evidence="3">Belongs to the multi antimicrobial extrusion (MATE) (TC 2.A.66.1) family.</text>
</comment>
<dbReference type="GO" id="GO:0005886">
    <property type="term" value="C:plasma membrane"/>
    <property type="evidence" value="ECO:0007669"/>
    <property type="project" value="UniProtKB-SubCell"/>
</dbReference>
<dbReference type="InterPro" id="IPR002528">
    <property type="entry name" value="MATE_fam"/>
</dbReference>
<reference evidence="14" key="2">
    <citation type="journal article" date="2021" name="PeerJ">
        <title>Extensive microbial diversity within the chicken gut microbiome revealed by metagenomics and culture.</title>
        <authorList>
            <person name="Gilroy R."/>
            <person name="Ravi A."/>
            <person name="Getino M."/>
            <person name="Pursley I."/>
            <person name="Horton D.L."/>
            <person name="Alikhan N.F."/>
            <person name="Baker D."/>
            <person name="Gharbi K."/>
            <person name="Hall N."/>
            <person name="Watson M."/>
            <person name="Adriaenssens E.M."/>
            <person name="Foster-Nyarko E."/>
            <person name="Jarju S."/>
            <person name="Secka A."/>
            <person name="Antonio M."/>
            <person name="Oren A."/>
            <person name="Chaudhuri R.R."/>
            <person name="La Ragione R."/>
            <person name="Hildebrand F."/>
            <person name="Pallen M.J."/>
        </authorList>
    </citation>
    <scope>NUCLEOTIDE SEQUENCE</scope>
    <source>
        <strain evidence="14">CHK189-12415</strain>
    </source>
</reference>
<keyword evidence="5" id="KW-0813">Transport</keyword>
<feature type="transmembrane region" description="Helical" evidence="13">
    <location>
        <begin position="247"/>
        <end position="268"/>
    </location>
</feature>
<evidence type="ECO:0000256" key="10">
    <source>
        <dbReference type="ARBA" id="ARBA00023065"/>
    </source>
</evidence>
<keyword evidence="10" id="KW-0406">Ion transport</keyword>
<keyword evidence="11 13" id="KW-0472">Membrane</keyword>
<feature type="transmembrane region" description="Helical" evidence="13">
    <location>
        <begin position="203"/>
        <end position="226"/>
    </location>
</feature>
<evidence type="ECO:0000313" key="14">
    <source>
        <dbReference type="EMBL" id="HIR60962.1"/>
    </source>
</evidence>
<evidence type="ECO:0000313" key="15">
    <source>
        <dbReference type="Proteomes" id="UP000824241"/>
    </source>
</evidence>
<evidence type="ECO:0000256" key="11">
    <source>
        <dbReference type="ARBA" id="ARBA00023136"/>
    </source>
</evidence>
<evidence type="ECO:0000256" key="2">
    <source>
        <dbReference type="ARBA" id="ARBA00004651"/>
    </source>
</evidence>
<dbReference type="NCBIfam" id="TIGR00797">
    <property type="entry name" value="matE"/>
    <property type="match status" value="1"/>
</dbReference>
<dbReference type="PIRSF" id="PIRSF006603">
    <property type="entry name" value="DinF"/>
    <property type="match status" value="1"/>
</dbReference>
<keyword evidence="9 13" id="KW-1133">Transmembrane helix</keyword>
<proteinExistence type="inferred from homology"/>